<sequence>MFGDCATLAGFPIVVPVRVFGSEFTLTTVSADAFAGQYTWYDDGWAGALTVSAHGDSALSGQYTSLRFGTTHRVTATVGGALPTGIALDIHDFNGLDAQRFTGCVGTGSRALIAGVTQWRDERYGFYAVRDAPRPIAAFRVGEVEPGDFAGRYTLRGDAGPVRVELTHTGGRAVEGVVHRPGDGPLPLAGAVDPDDPLLVTLTAGDAVLSVRLFSRPKNVLAGWIDVPGARIPCYLVRTA</sequence>
<dbReference type="AlphaFoldDB" id="A0A919PMM5"/>
<name>A0A919PMM5_9ACTN</name>
<evidence type="ECO:0000313" key="1">
    <source>
        <dbReference type="EMBL" id="GIG45200.1"/>
    </source>
</evidence>
<dbReference type="Proteomes" id="UP000660611">
    <property type="component" value="Unassembled WGS sequence"/>
</dbReference>
<proteinExistence type="predicted"/>
<gene>
    <name evidence="1" type="ORF">Dsi01nite_032410</name>
</gene>
<protein>
    <submittedName>
        <fullName evidence="1">Uncharacterized protein</fullName>
    </submittedName>
</protein>
<organism evidence="1 2">
    <name type="scientific">Dactylosporangium siamense</name>
    <dbReference type="NCBI Taxonomy" id="685454"/>
    <lineage>
        <taxon>Bacteria</taxon>
        <taxon>Bacillati</taxon>
        <taxon>Actinomycetota</taxon>
        <taxon>Actinomycetes</taxon>
        <taxon>Micromonosporales</taxon>
        <taxon>Micromonosporaceae</taxon>
        <taxon>Dactylosporangium</taxon>
    </lineage>
</organism>
<reference evidence="1" key="1">
    <citation type="submission" date="2021-01" db="EMBL/GenBank/DDBJ databases">
        <title>Whole genome shotgun sequence of Dactylosporangium siamense NBRC 106093.</title>
        <authorList>
            <person name="Komaki H."/>
            <person name="Tamura T."/>
        </authorList>
    </citation>
    <scope>NUCLEOTIDE SEQUENCE</scope>
    <source>
        <strain evidence="1">NBRC 106093</strain>
    </source>
</reference>
<comment type="caution">
    <text evidence="1">The sequence shown here is derived from an EMBL/GenBank/DDBJ whole genome shotgun (WGS) entry which is preliminary data.</text>
</comment>
<dbReference type="EMBL" id="BONQ01000050">
    <property type="protein sequence ID" value="GIG45200.1"/>
    <property type="molecule type" value="Genomic_DNA"/>
</dbReference>
<keyword evidence="2" id="KW-1185">Reference proteome</keyword>
<accession>A0A919PMM5</accession>
<evidence type="ECO:0000313" key="2">
    <source>
        <dbReference type="Proteomes" id="UP000660611"/>
    </source>
</evidence>